<proteinExistence type="predicted"/>
<sequence length="139" mass="14732">MKINGIAGSDLAAGRTGAVESGGGDFSRHMAEAKEKAAAPAAVPAGKPDLRNLTADEARQVIADWEKTGTISADEGANLGSALLVRWINQCNGHAVPERFDLIAETGKLIENSKYIGRFDQARALAHTLDVMKAYQQRG</sequence>
<name>A0AAX2M4J3_CHRVL</name>
<dbReference type="Proteomes" id="UP000254029">
    <property type="component" value="Unassembled WGS sequence"/>
</dbReference>
<organism evidence="1 2">
    <name type="scientific">Chromobacterium violaceum</name>
    <dbReference type="NCBI Taxonomy" id="536"/>
    <lineage>
        <taxon>Bacteria</taxon>
        <taxon>Pseudomonadati</taxon>
        <taxon>Pseudomonadota</taxon>
        <taxon>Betaproteobacteria</taxon>
        <taxon>Neisseriales</taxon>
        <taxon>Chromobacteriaceae</taxon>
        <taxon>Chromobacterium</taxon>
    </lineage>
</organism>
<reference evidence="1 2" key="1">
    <citation type="submission" date="2018-06" db="EMBL/GenBank/DDBJ databases">
        <authorList>
            <consortium name="Pathogen Informatics"/>
            <person name="Doyle S."/>
        </authorList>
    </citation>
    <scope>NUCLEOTIDE SEQUENCE [LARGE SCALE GENOMIC DNA]</scope>
    <source>
        <strain evidence="1 2">NCTC8684</strain>
    </source>
</reference>
<dbReference type="AlphaFoldDB" id="A0AAX2M4J3"/>
<evidence type="ECO:0000313" key="1">
    <source>
        <dbReference type="EMBL" id="SUX31280.1"/>
    </source>
</evidence>
<dbReference type="EMBL" id="UIGR01000001">
    <property type="protein sequence ID" value="SUX31280.1"/>
    <property type="molecule type" value="Genomic_DNA"/>
</dbReference>
<accession>A0AAX2M4J3</accession>
<protein>
    <recommendedName>
        <fullName evidence="3">DUF3597 domain-containing protein</fullName>
    </recommendedName>
</protein>
<dbReference type="RefSeq" id="WP_076226275.1">
    <property type="nucleotide sequence ID" value="NZ_JBHMEH010000050.1"/>
</dbReference>
<comment type="caution">
    <text evidence="1">The sequence shown here is derived from an EMBL/GenBank/DDBJ whole genome shotgun (WGS) entry which is preliminary data.</text>
</comment>
<evidence type="ECO:0008006" key="3">
    <source>
        <dbReference type="Google" id="ProtNLM"/>
    </source>
</evidence>
<evidence type="ECO:0000313" key="2">
    <source>
        <dbReference type="Proteomes" id="UP000254029"/>
    </source>
</evidence>
<gene>
    <name evidence="1" type="ORF">NCTC8684_00313</name>
</gene>